<dbReference type="SMART" id="SM00869">
    <property type="entry name" value="Autotransporter"/>
    <property type="match status" value="1"/>
</dbReference>
<dbReference type="Gene3D" id="2.160.20.20">
    <property type="match status" value="1"/>
</dbReference>
<feature type="compositionally biased region" description="Pro residues" evidence="2">
    <location>
        <begin position="623"/>
        <end position="657"/>
    </location>
</feature>
<dbReference type="InterPro" id="IPR051551">
    <property type="entry name" value="Autotransporter_adhesion"/>
</dbReference>
<feature type="chain" id="PRO_5026671274" evidence="3">
    <location>
        <begin position="41"/>
        <end position="964"/>
    </location>
</feature>
<evidence type="ECO:0000256" key="3">
    <source>
        <dbReference type="SAM" id="SignalP"/>
    </source>
</evidence>
<proteinExistence type="predicted"/>
<evidence type="ECO:0000256" key="1">
    <source>
        <dbReference type="ARBA" id="ARBA00022729"/>
    </source>
</evidence>
<dbReference type="PANTHER" id="PTHR35037:SF2">
    <property type="match status" value="1"/>
</dbReference>
<dbReference type="Pfam" id="PF03212">
    <property type="entry name" value="Pertactin"/>
    <property type="match status" value="1"/>
</dbReference>
<dbReference type="InterPro" id="IPR006315">
    <property type="entry name" value="OM_autotransptr_brl_dom"/>
</dbReference>
<feature type="signal peptide" evidence="3">
    <location>
        <begin position="1"/>
        <end position="40"/>
    </location>
</feature>
<accession>A0A6P1Q438</accession>
<evidence type="ECO:0000313" key="6">
    <source>
        <dbReference type="Proteomes" id="UP000464053"/>
    </source>
</evidence>
<feature type="domain" description="Autotransporter" evidence="4">
    <location>
        <begin position="696"/>
        <end position="964"/>
    </location>
</feature>
<dbReference type="KEGG" id="mint:C7M51_03740"/>
<evidence type="ECO:0000256" key="2">
    <source>
        <dbReference type="SAM" id="MobiDB-lite"/>
    </source>
</evidence>
<protein>
    <submittedName>
        <fullName evidence="5">Adhesin/invasin TibA autotransporter</fullName>
    </submittedName>
</protein>
<dbReference type="PANTHER" id="PTHR35037">
    <property type="entry name" value="C-TERMINAL REGION OF AIDA-LIKE PROTEIN"/>
    <property type="match status" value="1"/>
</dbReference>
<dbReference type="RefSeq" id="WP_160623042.1">
    <property type="nucleotide sequence ID" value="NZ_CP028271.1"/>
</dbReference>
<keyword evidence="6" id="KW-1185">Reference proteome</keyword>
<dbReference type="InterPro" id="IPR005546">
    <property type="entry name" value="Autotransporte_beta"/>
</dbReference>
<dbReference type="GO" id="GO:0019867">
    <property type="term" value="C:outer membrane"/>
    <property type="evidence" value="ECO:0007669"/>
    <property type="project" value="InterPro"/>
</dbReference>
<dbReference type="Gene3D" id="2.40.128.130">
    <property type="entry name" value="Autotransporter beta-domain"/>
    <property type="match status" value="1"/>
</dbReference>
<dbReference type="Pfam" id="PF03797">
    <property type="entry name" value="Autotransporter"/>
    <property type="match status" value="1"/>
</dbReference>
<dbReference type="SUPFAM" id="SSF103515">
    <property type="entry name" value="Autotransporter"/>
    <property type="match status" value="1"/>
</dbReference>
<dbReference type="InterPro" id="IPR012332">
    <property type="entry name" value="Autotransporter_pectin_lyase_C"/>
</dbReference>
<evidence type="ECO:0000313" key="5">
    <source>
        <dbReference type="EMBL" id="QHM73393.1"/>
    </source>
</evidence>
<dbReference type="NCBIfam" id="TIGR01414">
    <property type="entry name" value="autotrans_barl"/>
    <property type="match status" value="1"/>
</dbReference>
<dbReference type="OrthoDB" id="7052171at2"/>
<gene>
    <name evidence="5" type="primary">tibA</name>
    <name evidence="5" type="ORF">C7M51_03740</name>
</gene>
<dbReference type="InterPro" id="IPR036709">
    <property type="entry name" value="Autotransporte_beta_dom_sf"/>
</dbReference>
<evidence type="ECO:0000259" key="4">
    <source>
        <dbReference type="PROSITE" id="PS51208"/>
    </source>
</evidence>
<dbReference type="EMBL" id="CP028271">
    <property type="protein sequence ID" value="QHM73393.1"/>
    <property type="molecule type" value="Genomic_DNA"/>
</dbReference>
<dbReference type="PROSITE" id="PS51208">
    <property type="entry name" value="AUTOTRANSPORTER"/>
    <property type="match status" value="1"/>
</dbReference>
<dbReference type="SUPFAM" id="SSF51126">
    <property type="entry name" value="Pectin lyase-like"/>
    <property type="match status" value="1"/>
</dbReference>
<dbReference type="AlphaFoldDB" id="A0A6P1Q438"/>
<dbReference type="PRINTS" id="PR01484">
    <property type="entry name" value="PRTACTNFAMLY"/>
</dbReference>
<dbReference type="InterPro" id="IPR004899">
    <property type="entry name" value="Pertactin_central"/>
</dbReference>
<dbReference type="Proteomes" id="UP000464053">
    <property type="component" value="Chromosome"/>
</dbReference>
<keyword evidence="1 3" id="KW-0732">Signal</keyword>
<name>A0A6P1Q438_9GAMM</name>
<dbReference type="InterPro" id="IPR003991">
    <property type="entry name" value="Pertactin_virulence_factor"/>
</dbReference>
<feature type="region of interest" description="Disordered" evidence="2">
    <location>
        <begin position="608"/>
        <end position="667"/>
    </location>
</feature>
<organism evidence="5 6">
    <name type="scientific">Mixta intestinalis</name>
    <dbReference type="NCBI Taxonomy" id="1615494"/>
    <lineage>
        <taxon>Bacteria</taxon>
        <taxon>Pseudomonadati</taxon>
        <taxon>Pseudomonadota</taxon>
        <taxon>Gammaproteobacteria</taxon>
        <taxon>Enterobacterales</taxon>
        <taxon>Erwiniaceae</taxon>
        <taxon>Mixta</taxon>
    </lineage>
</organism>
<dbReference type="InterPro" id="IPR011050">
    <property type="entry name" value="Pectin_lyase_fold/virulence"/>
</dbReference>
<reference evidence="5 6" key="1">
    <citation type="submission" date="2018-03" db="EMBL/GenBank/DDBJ databases">
        <title>Pantoea intestinalis SRCM103226 isolated form the mealworm.</title>
        <authorList>
            <person name="Jeong D.-Y."/>
            <person name="Kim J.W."/>
        </authorList>
    </citation>
    <scope>NUCLEOTIDE SEQUENCE [LARGE SCALE GENOMIC DNA]</scope>
    <source>
        <strain evidence="5 6">SRCM103226</strain>
    </source>
</reference>
<sequence>MACSISLFKINPLSFFVRQRMALASALSLPLLIAPAAALAADLDAIMVDNGARVVLNDGDRITVIGDEKYLCAICNPVTANNSMLTLGNNVSIDVKGPLASGMMISGKEVSLEANQLLVNVEGRYGIKSEGANNILNLGSGSQINLNGTILASNGIYLTRAASLEADALTINTQGSATGLYITDAGTNANLGNNSVIRTQDNQATGIYIFGRATSDTDPAATLKANQLTIETAGTAAYGINIQSNSEVDLGSQTSVTTQGESAIGIWNLGNLKAQQLHIRTEGSNFANALKVQGEGQADIGAGSTLYSANSGALVASGDSATINFNGNETQRNTIFSGGTYGISAQSSGSQINISWTDIDVTSNADQVVGIWALNGGEINGNNLSVMGNSNTIGAYAMMDSAIDLTGDTRIHMASPSEIAVGTQHDENHQASRINLDGKLDIIGSVQAAGGKITMNMAAGSHLTGATASDGVNGGYLHMKMDQSQWDMPASSTVDRLTLNDSTIDFASGDLGTVLTVGDLTGSGTFALKTDIVAERNDKLVVTGTSEGNHYLRVQNRGDMQTTGNEVLTLVETQDGQARFALSPNTSRVELGGYLYDLRQAGGDWQLYASGTTPVEPEEEDPLPPPDPQPTPDPDPTPEPTPDPTPDPVPNPDPSPGPDADISNPADAGANFLNVSYLINYAEMQTMLQRFGDLRQTDHVGDGWIRGIGGRFDDFASGKLSGFSMSYSGLQFGVDKQISPDLPIALGVFMGVTNGNAHYASGSGDQKSSHAGFYASGIADNGIWLDGVFKYSRMKSSFNVKDSQSQQVSGEGAADNYSVSLEGGKRFDWAQSGQGFYLEPQLQVAWSHQQSDTFRASNGLRIDLESYNSLLGRASGLVGYRMQQSDMDLNVYLKSGIVREFKGDTGYRLNGSQERHSFKGNWWNNGLGVSAQIADKHVIYLEGDLSTGNKFDQRQFSGGYRFTF</sequence>